<gene>
    <name evidence="2" type="ORF">J7W16_17245</name>
</gene>
<feature type="domain" description="Cupin type-2" evidence="1">
    <location>
        <begin position="182"/>
        <end position="257"/>
    </location>
</feature>
<dbReference type="EMBL" id="JAGKSQ010000008">
    <property type="protein sequence ID" value="MBP3952871.1"/>
    <property type="molecule type" value="Genomic_DNA"/>
</dbReference>
<evidence type="ECO:0000313" key="3">
    <source>
        <dbReference type="Proteomes" id="UP000678228"/>
    </source>
</evidence>
<dbReference type="InterPro" id="IPR009078">
    <property type="entry name" value="Ferritin-like_SF"/>
</dbReference>
<evidence type="ECO:0000313" key="2">
    <source>
        <dbReference type="EMBL" id="MBP3952871.1"/>
    </source>
</evidence>
<dbReference type="SUPFAM" id="SSF47240">
    <property type="entry name" value="Ferritin-like"/>
    <property type="match status" value="1"/>
</dbReference>
<evidence type="ECO:0000259" key="1">
    <source>
        <dbReference type="Pfam" id="PF07883"/>
    </source>
</evidence>
<dbReference type="Gene3D" id="2.60.120.10">
    <property type="entry name" value="Jelly Rolls"/>
    <property type="match status" value="1"/>
</dbReference>
<keyword evidence="3" id="KW-1185">Reference proteome</keyword>
<reference evidence="2" key="1">
    <citation type="submission" date="2021-03" db="EMBL/GenBank/DDBJ databases">
        <title>Bacillus suaedae sp. nov., isolated from Suaeda aralocaspica.</title>
        <authorList>
            <person name="Lei R.F.R."/>
        </authorList>
    </citation>
    <scope>NUCLEOTIDE SEQUENCE</scope>
    <source>
        <strain evidence="2">YZJH907-2</strain>
    </source>
</reference>
<dbReference type="InterPro" id="IPR013096">
    <property type="entry name" value="Cupin_2"/>
</dbReference>
<dbReference type="Pfam" id="PF07883">
    <property type="entry name" value="Cupin_2"/>
    <property type="match status" value="1"/>
</dbReference>
<dbReference type="Proteomes" id="UP000678228">
    <property type="component" value="Unassembled WGS sequence"/>
</dbReference>
<organism evidence="2 3">
    <name type="scientific">Halalkalibacter suaedae</name>
    <dbReference type="NCBI Taxonomy" id="2822140"/>
    <lineage>
        <taxon>Bacteria</taxon>
        <taxon>Bacillati</taxon>
        <taxon>Bacillota</taxon>
        <taxon>Bacilli</taxon>
        <taxon>Bacillales</taxon>
        <taxon>Bacillaceae</taxon>
        <taxon>Halalkalibacter</taxon>
    </lineage>
</organism>
<comment type="caution">
    <text evidence="2">The sequence shown here is derived from an EMBL/GenBank/DDBJ whole genome shotgun (WGS) entry which is preliminary data.</text>
</comment>
<protein>
    <submittedName>
        <fullName evidence="2">Cupin domain-containing protein</fullName>
    </submittedName>
</protein>
<dbReference type="InterPro" id="IPR011051">
    <property type="entry name" value="RmlC_Cupin_sf"/>
</dbReference>
<dbReference type="PANTHER" id="PTHR43346">
    <property type="entry name" value="LIGAND BINDING DOMAIN PROTEIN, PUTATIVE (AFU_ORTHOLOGUE AFUA_6G14370)-RELATED"/>
    <property type="match status" value="1"/>
</dbReference>
<dbReference type="PANTHER" id="PTHR43346:SF1">
    <property type="entry name" value="QUERCETIN 2,3-DIOXYGENASE-RELATED"/>
    <property type="match status" value="1"/>
</dbReference>
<dbReference type="InterPro" id="IPR014710">
    <property type="entry name" value="RmlC-like_jellyroll"/>
</dbReference>
<proteinExistence type="predicted"/>
<sequence length="282" mass="32024">MNIMYDQNTQDQKQVVDAIQNGIRKEVTAINLYERLLESAPNQVHKEGIVHTLESKKSHLTQITNLFTHLTGQRPNDELADQVSFTDYSDGLEKVYQTEVQGYEEFQRSGLFTPNDHTNRHLSWASSHGQVSGNRHHSNQQIVSDSIDYGSSPFVVDIEKATQENTFFRTALWTGTQLQVTLMSIDVGEDIGLEQHPNLDQFIRIEEGQGLVQMGDQKDQLNFQKRAFADDAILIPAGKWHNLTNTGNNLLKLYSIYAPPEHPYGTVHETKEDAMAAENNHY</sequence>
<dbReference type="SUPFAM" id="SSF51182">
    <property type="entry name" value="RmlC-like cupins"/>
    <property type="match status" value="1"/>
</dbReference>
<name>A0A941AQJ6_9BACI</name>
<dbReference type="AlphaFoldDB" id="A0A941AQJ6"/>
<dbReference type="InterPro" id="IPR052538">
    <property type="entry name" value="Flavonoid_dioxygenase-like"/>
</dbReference>
<accession>A0A941AQJ6</accession>
<dbReference type="CDD" id="cd02223">
    <property type="entry name" value="cupin_Bh2720-like"/>
    <property type="match status" value="1"/>
</dbReference>